<sequence>MVFEVAAVLCAVAAVWVLFGSNQRRVLRLVAAAPEHDAGTRTSARRPLGPWLRLFAGMGAATLLVALLGAVGGLAAAGGGAFLWLRARERRKRPERLPVTDDLPVLIGLIASGIRAGVTLPACLTAVSGAARGGLGEELAAVSEQLRLGAEPALAWRRPTLPEPLAEVGRDLVRTTDTGAPVADQLDRHVADLRRQLKARTTARIERMGVLVVAPLGLCFLPAFILIGVVPMAADLLTTALSY</sequence>
<name>A0ABY5DA75_9ACTN</name>
<accession>A0ABY5DA75</accession>
<keyword evidence="3 6" id="KW-0812">Transmembrane</keyword>
<dbReference type="EMBL" id="CP099837">
    <property type="protein sequence ID" value="USY20123.1"/>
    <property type="molecule type" value="Genomic_DNA"/>
</dbReference>
<keyword evidence="2" id="KW-1003">Cell membrane</keyword>
<dbReference type="InterPro" id="IPR018076">
    <property type="entry name" value="T2SS_GspF_dom"/>
</dbReference>
<dbReference type="Proteomes" id="UP001055940">
    <property type="component" value="Chromosome"/>
</dbReference>
<dbReference type="PANTHER" id="PTHR35007:SF3">
    <property type="entry name" value="POSSIBLE CONSERVED ALANINE RICH MEMBRANE PROTEIN"/>
    <property type="match status" value="1"/>
</dbReference>
<evidence type="ECO:0000259" key="7">
    <source>
        <dbReference type="Pfam" id="PF00482"/>
    </source>
</evidence>
<evidence type="ECO:0000256" key="3">
    <source>
        <dbReference type="ARBA" id="ARBA00022692"/>
    </source>
</evidence>
<keyword evidence="4 6" id="KW-1133">Transmembrane helix</keyword>
<evidence type="ECO:0000256" key="5">
    <source>
        <dbReference type="ARBA" id="ARBA00023136"/>
    </source>
</evidence>
<feature type="transmembrane region" description="Helical" evidence="6">
    <location>
        <begin position="56"/>
        <end position="85"/>
    </location>
</feature>
<comment type="subcellular location">
    <subcellularLocation>
        <location evidence="1">Cell membrane</location>
        <topology evidence="1">Multi-pass membrane protein</topology>
    </subcellularLocation>
</comment>
<dbReference type="Pfam" id="PF00482">
    <property type="entry name" value="T2SSF"/>
    <property type="match status" value="1"/>
</dbReference>
<keyword evidence="5 6" id="KW-0472">Membrane</keyword>
<dbReference type="PANTHER" id="PTHR35007">
    <property type="entry name" value="INTEGRAL MEMBRANE PROTEIN-RELATED"/>
    <property type="match status" value="1"/>
</dbReference>
<protein>
    <submittedName>
        <fullName evidence="8">Type II secretion system F family protein</fullName>
    </submittedName>
</protein>
<evidence type="ECO:0000313" key="9">
    <source>
        <dbReference type="Proteomes" id="UP001055940"/>
    </source>
</evidence>
<evidence type="ECO:0000313" key="8">
    <source>
        <dbReference type="EMBL" id="USY20123.1"/>
    </source>
</evidence>
<dbReference type="RefSeq" id="WP_254419249.1">
    <property type="nucleotide sequence ID" value="NZ_BAAAJB010000042.1"/>
</dbReference>
<gene>
    <name evidence="8" type="ORF">NE857_00070</name>
</gene>
<feature type="domain" description="Type II secretion system protein GspF" evidence="7">
    <location>
        <begin position="109"/>
        <end position="229"/>
    </location>
</feature>
<keyword evidence="9" id="KW-1185">Reference proteome</keyword>
<evidence type="ECO:0000256" key="6">
    <source>
        <dbReference type="SAM" id="Phobius"/>
    </source>
</evidence>
<evidence type="ECO:0000256" key="2">
    <source>
        <dbReference type="ARBA" id="ARBA00022475"/>
    </source>
</evidence>
<evidence type="ECO:0000256" key="4">
    <source>
        <dbReference type="ARBA" id="ARBA00022989"/>
    </source>
</evidence>
<organism evidence="8 9">
    <name type="scientific">Nocardiopsis exhalans</name>
    <dbReference type="NCBI Taxonomy" id="163604"/>
    <lineage>
        <taxon>Bacteria</taxon>
        <taxon>Bacillati</taxon>
        <taxon>Actinomycetota</taxon>
        <taxon>Actinomycetes</taxon>
        <taxon>Streptosporangiales</taxon>
        <taxon>Nocardiopsidaceae</taxon>
        <taxon>Nocardiopsis</taxon>
    </lineage>
</organism>
<evidence type="ECO:0000256" key="1">
    <source>
        <dbReference type="ARBA" id="ARBA00004651"/>
    </source>
</evidence>
<feature type="transmembrane region" description="Helical" evidence="6">
    <location>
        <begin position="208"/>
        <end position="234"/>
    </location>
</feature>
<proteinExistence type="predicted"/>
<reference evidence="8" key="1">
    <citation type="submission" date="2022-06" db="EMBL/GenBank/DDBJ databases">
        <authorList>
            <person name="Ping M."/>
        </authorList>
    </citation>
    <scope>NUCLEOTIDE SEQUENCE</scope>
    <source>
        <strain evidence="8">JCM11759T</strain>
    </source>
</reference>